<dbReference type="RefSeq" id="WP_108737456.1">
    <property type="nucleotide sequence ID" value="NZ_CP020919.1"/>
</dbReference>
<dbReference type="KEGG" id="fki:FK004_12090"/>
<proteinExistence type="predicted"/>
<accession>A0A2S1LQB1</accession>
<evidence type="ECO:0000313" key="2">
    <source>
        <dbReference type="Proteomes" id="UP000244677"/>
    </source>
</evidence>
<evidence type="ECO:0000313" key="1">
    <source>
        <dbReference type="EMBL" id="AWG25909.1"/>
    </source>
</evidence>
<name>A0A2S1LQB1_9FLAO</name>
<dbReference type="AlphaFoldDB" id="A0A2S1LQB1"/>
<gene>
    <name evidence="1" type="ORF">FK004_12090</name>
</gene>
<organism evidence="1 2">
    <name type="scientific">Flavobacterium kingsejongi</name>
    <dbReference type="NCBI Taxonomy" id="1678728"/>
    <lineage>
        <taxon>Bacteria</taxon>
        <taxon>Pseudomonadati</taxon>
        <taxon>Bacteroidota</taxon>
        <taxon>Flavobacteriia</taxon>
        <taxon>Flavobacteriales</taxon>
        <taxon>Flavobacteriaceae</taxon>
        <taxon>Flavobacterium</taxon>
    </lineage>
</organism>
<reference evidence="1 2" key="1">
    <citation type="submission" date="2017-04" db="EMBL/GenBank/DDBJ databases">
        <title>Complete genome sequence of Flavobacterium kingsejong AJ004.</title>
        <authorList>
            <person name="Lee P.C."/>
        </authorList>
    </citation>
    <scope>NUCLEOTIDE SEQUENCE [LARGE SCALE GENOMIC DNA]</scope>
    <source>
        <strain evidence="1 2">AJ004</strain>
    </source>
</reference>
<sequence>MGNDEKTINQKINDLKSYTGSGYIGDFPGEQYFTQIAINVIKDTHGMSNSPTISDGSIKNLYFLWKDEVLKI</sequence>
<dbReference type="Proteomes" id="UP000244677">
    <property type="component" value="Chromosome"/>
</dbReference>
<dbReference type="EMBL" id="CP020919">
    <property type="protein sequence ID" value="AWG25909.1"/>
    <property type="molecule type" value="Genomic_DNA"/>
</dbReference>
<protein>
    <submittedName>
        <fullName evidence="1">Uncharacterized protein</fullName>
    </submittedName>
</protein>
<keyword evidence="2" id="KW-1185">Reference proteome</keyword>